<evidence type="ECO:0000256" key="2">
    <source>
        <dbReference type="ARBA" id="ARBA00022771"/>
    </source>
</evidence>
<dbReference type="InterPro" id="IPR000962">
    <property type="entry name" value="Znf_DskA_TraR"/>
</dbReference>
<evidence type="ECO:0000259" key="5">
    <source>
        <dbReference type="Pfam" id="PF01258"/>
    </source>
</evidence>
<evidence type="ECO:0000313" key="6">
    <source>
        <dbReference type="EMBL" id="MBP1935473.1"/>
    </source>
</evidence>
<keyword evidence="3" id="KW-0862">Zinc</keyword>
<dbReference type="EMBL" id="JAGGKP010000001">
    <property type="protein sequence ID" value="MBP1935473.1"/>
    <property type="molecule type" value="Genomic_DNA"/>
</dbReference>
<dbReference type="SUPFAM" id="SSF109635">
    <property type="entry name" value="DnaK suppressor protein DksA, alpha-hairpin domain"/>
    <property type="match status" value="1"/>
</dbReference>
<evidence type="ECO:0000313" key="7">
    <source>
        <dbReference type="Proteomes" id="UP001519273"/>
    </source>
</evidence>
<dbReference type="InterPro" id="IPR037187">
    <property type="entry name" value="DnaK_N"/>
</dbReference>
<dbReference type="RefSeq" id="WP_209844752.1">
    <property type="nucleotide sequence ID" value="NZ_CBCRVE010000001.1"/>
</dbReference>
<feature type="domain" description="Zinc finger DksA/TraR C4-type" evidence="5">
    <location>
        <begin position="90"/>
        <end position="118"/>
    </location>
</feature>
<name>A0ABS4GYY0_9BACL</name>
<dbReference type="PANTHER" id="PTHR33823:SF4">
    <property type="entry name" value="GENERAL STRESS PROTEIN 16O"/>
    <property type="match status" value="1"/>
</dbReference>
<keyword evidence="2" id="KW-0863">Zinc-finger</keyword>
<evidence type="ECO:0000256" key="4">
    <source>
        <dbReference type="PROSITE-ProRule" id="PRU00510"/>
    </source>
</evidence>
<dbReference type="InterPro" id="IPR014240">
    <property type="entry name" value="YteA"/>
</dbReference>
<dbReference type="Gene3D" id="1.20.120.910">
    <property type="entry name" value="DksA, coiled-coil domain"/>
    <property type="match status" value="1"/>
</dbReference>
<dbReference type="SUPFAM" id="SSF57716">
    <property type="entry name" value="Glucocorticoid receptor-like (DNA-binding domain)"/>
    <property type="match status" value="1"/>
</dbReference>
<dbReference type="Pfam" id="PF01258">
    <property type="entry name" value="zf-dskA_traR"/>
    <property type="match status" value="1"/>
</dbReference>
<proteinExistence type="predicted"/>
<sequence>MHHLSQEQINMLKTLLVDEKKDLENRISDNEHFGLGESMRDESGELSPIDNHPGDLATEMYEREKDIALLERSEIQLERIDAALDHMSEGTYGICVTCHNPIPYDRLLAMPSTMYCKEHCPQTIVSERRPIEEQFLAPPFGRTSLDEHESQNGFDGEDAWQIVEHWGTSNTPAMAEIPNPEGYDAMEMEAGDDLDGFVEPYESFVATDMFGKNVTVVRNRQYRKYIEDHEGDPLLEPDKHYD</sequence>
<comment type="caution">
    <text evidence="6">The sequence shown here is derived from an EMBL/GenBank/DDBJ whole genome shotgun (WGS) entry which is preliminary data.</text>
</comment>
<keyword evidence="7" id="KW-1185">Reference proteome</keyword>
<dbReference type="Proteomes" id="UP001519273">
    <property type="component" value="Unassembled WGS sequence"/>
</dbReference>
<comment type="caution">
    <text evidence="4">Lacks conserved residue(s) required for the propagation of feature annotation.</text>
</comment>
<accession>A0ABS4GYY0</accession>
<keyword evidence="1" id="KW-0479">Metal-binding</keyword>
<dbReference type="PANTHER" id="PTHR33823">
    <property type="entry name" value="RNA POLYMERASE-BINDING TRANSCRIPTION FACTOR DKSA-RELATED"/>
    <property type="match status" value="1"/>
</dbReference>
<reference evidence="6 7" key="1">
    <citation type="submission" date="2021-03" db="EMBL/GenBank/DDBJ databases">
        <title>Genomic Encyclopedia of Type Strains, Phase IV (KMG-IV): sequencing the most valuable type-strain genomes for metagenomic binning, comparative biology and taxonomic classification.</title>
        <authorList>
            <person name="Goeker M."/>
        </authorList>
    </citation>
    <scope>NUCLEOTIDE SEQUENCE [LARGE SCALE GENOMIC DNA]</scope>
    <source>
        <strain evidence="6 7">DSM 23491</strain>
    </source>
</reference>
<organism evidence="6 7">
    <name type="scientific">Paenibacillus sediminis</name>
    <dbReference type="NCBI Taxonomy" id="664909"/>
    <lineage>
        <taxon>Bacteria</taxon>
        <taxon>Bacillati</taxon>
        <taxon>Bacillota</taxon>
        <taxon>Bacilli</taxon>
        <taxon>Bacillales</taxon>
        <taxon>Paenibacillaceae</taxon>
        <taxon>Paenibacillus</taxon>
    </lineage>
</organism>
<evidence type="ECO:0000256" key="1">
    <source>
        <dbReference type="ARBA" id="ARBA00022723"/>
    </source>
</evidence>
<evidence type="ECO:0000256" key="3">
    <source>
        <dbReference type="ARBA" id="ARBA00022833"/>
    </source>
</evidence>
<protein>
    <submittedName>
        <fullName evidence="6">YteA family regulatory protein</fullName>
    </submittedName>
</protein>
<dbReference type="PROSITE" id="PS51128">
    <property type="entry name" value="ZF_DKSA_2"/>
    <property type="match status" value="1"/>
</dbReference>
<dbReference type="NCBIfam" id="TIGR02890">
    <property type="entry name" value="bacill_yteA"/>
    <property type="match status" value="1"/>
</dbReference>
<gene>
    <name evidence="6" type="ORF">J2Z20_000334</name>
</gene>